<dbReference type="InterPro" id="IPR036249">
    <property type="entry name" value="Thioredoxin-like_sf"/>
</dbReference>
<dbReference type="OrthoDB" id="52853at2759"/>
<evidence type="ECO:0000256" key="1">
    <source>
        <dbReference type="SAM" id="Coils"/>
    </source>
</evidence>
<gene>
    <name evidence="3" type="ORF">FRACYDRAFT_249212</name>
</gene>
<name>A0A1E7ESP4_9STRA</name>
<evidence type="ECO:0000313" key="4">
    <source>
        <dbReference type="Proteomes" id="UP000095751"/>
    </source>
</evidence>
<feature type="region of interest" description="Disordered" evidence="2">
    <location>
        <begin position="27"/>
        <end position="82"/>
    </location>
</feature>
<evidence type="ECO:0000256" key="2">
    <source>
        <dbReference type="SAM" id="MobiDB-lite"/>
    </source>
</evidence>
<dbReference type="InParanoid" id="A0A1E7ESP4"/>
<dbReference type="EMBL" id="KV784378">
    <property type="protein sequence ID" value="OEU08867.1"/>
    <property type="molecule type" value="Genomic_DNA"/>
</dbReference>
<evidence type="ECO:0000313" key="3">
    <source>
        <dbReference type="EMBL" id="OEU08867.1"/>
    </source>
</evidence>
<dbReference type="KEGG" id="fcy:FRACYDRAFT_249212"/>
<dbReference type="AlphaFoldDB" id="A0A1E7ESP4"/>
<keyword evidence="4" id="KW-1185">Reference proteome</keyword>
<dbReference type="Proteomes" id="UP000095751">
    <property type="component" value="Unassembled WGS sequence"/>
</dbReference>
<reference evidence="3 4" key="1">
    <citation type="submission" date="2016-09" db="EMBL/GenBank/DDBJ databases">
        <title>Extensive genetic diversity and differential bi-allelic expression allows diatom success in the polar Southern Ocean.</title>
        <authorList>
            <consortium name="DOE Joint Genome Institute"/>
            <person name="Mock T."/>
            <person name="Otillar R.P."/>
            <person name="Strauss J."/>
            <person name="Dupont C."/>
            <person name="Frickenhaus S."/>
            <person name="Maumus F."/>
            <person name="Mcmullan M."/>
            <person name="Sanges R."/>
            <person name="Schmutz J."/>
            <person name="Toseland A."/>
            <person name="Valas R."/>
            <person name="Veluchamy A."/>
            <person name="Ward B.J."/>
            <person name="Allen A."/>
            <person name="Barry K."/>
            <person name="Falciatore A."/>
            <person name="Ferrante M."/>
            <person name="Fortunato A.E."/>
            <person name="Gloeckner G."/>
            <person name="Gruber A."/>
            <person name="Hipkin R."/>
            <person name="Janech M."/>
            <person name="Kroth P."/>
            <person name="Leese F."/>
            <person name="Lindquist E."/>
            <person name="Lyon B.R."/>
            <person name="Martin J."/>
            <person name="Mayer C."/>
            <person name="Parker M."/>
            <person name="Quesneville H."/>
            <person name="Raymond J."/>
            <person name="Uhlig C."/>
            <person name="Valentin K.U."/>
            <person name="Worden A.Z."/>
            <person name="Armbrust E.V."/>
            <person name="Bowler C."/>
            <person name="Green B."/>
            <person name="Moulton V."/>
            <person name="Van Oosterhout C."/>
            <person name="Grigoriev I."/>
        </authorList>
    </citation>
    <scope>NUCLEOTIDE SEQUENCE [LARGE SCALE GENOMIC DNA]</scope>
    <source>
        <strain evidence="3 4">CCMP1102</strain>
    </source>
</reference>
<accession>A0A1E7ESP4</accession>
<feature type="coiled-coil region" evidence="1">
    <location>
        <begin position="123"/>
        <end position="150"/>
    </location>
</feature>
<organism evidence="3 4">
    <name type="scientific">Fragilariopsis cylindrus CCMP1102</name>
    <dbReference type="NCBI Taxonomy" id="635003"/>
    <lineage>
        <taxon>Eukaryota</taxon>
        <taxon>Sar</taxon>
        <taxon>Stramenopiles</taxon>
        <taxon>Ochrophyta</taxon>
        <taxon>Bacillariophyta</taxon>
        <taxon>Bacillariophyceae</taxon>
        <taxon>Bacillariophycidae</taxon>
        <taxon>Bacillariales</taxon>
        <taxon>Bacillariaceae</taxon>
        <taxon>Fragilariopsis</taxon>
    </lineage>
</organism>
<proteinExistence type="predicted"/>
<protein>
    <submittedName>
        <fullName evidence="3">Uncharacterized protein</fullName>
    </submittedName>
</protein>
<dbReference type="SUPFAM" id="SSF52833">
    <property type="entry name" value="Thioredoxin-like"/>
    <property type="match status" value="1"/>
</dbReference>
<keyword evidence="1" id="KW-0175">Coiled coil</keyword>
<sequence length="339" mass="37462">MTKTIRLSPPLYMGGFNKAKNKQAELAKKMALAKKQNEGMAVNDDSPNNRKVNTDDKGIAKTTSNNEEEKKNKNDDEDDMKRRRDDFETLLRTTKGAIPSYDNYSDSEFIPHIQAGSKIGIPKKKKQKTIEQKENEKQKALLLAEEAMNNKKVEAQRIHFEELIDVSTSNALGVIGAAKLVPWVPPYLKSCLIVFVDPRTNSNDLRRTIQYLSSSSTISSSSSSSSSSDNEGDVVFVTADSVAETKAWLTRNGLLAPLTSNKIRILSDPQLSFMSSYGIIGGGDGGGDEDATTTAAADYRWSMSMLVFDTNGDTVQFERDVDPSHCTELITKTIREVKC</sequence>
<feature type="compositionally biased region" description="Basic and acidic residues" evidence="2">
    <location>
        <begin position="67"/>
        <end position="82"/>
    </location>
</feature>